<organism evidence="5 6">
    <name type="scientific">Coniochaeta pulveracea</name>
    <dbReference type="NCBI Taxonomy" id="177199"/>
    <lineage>
        <taxon>Eukaryota</taxon>
        <taxon>Fungi</taxon>
        <taxon>Dikarya</taxon>
        <taxon>Ascomycota</taxon>
        <taxon>Pezizomycotina</taxon>
        <taxon>Sordariomycetes</taxon>
        <taxon>Sordariomycetidae</taxon>
        <taxon>Coniochaetales</taxon>
        <taxon>Coniochaetaceae</taxon>
        <taxon>Coniochaeta</taxon>
    </lineage>
</organism>
<evidence type="ECO:0000313" key="6">
    <source>
        <dbReference type="Proteomes" id="UP000275385"/>
    </source>
</evidence>
<evidence type="ECO:0000256" key="3">
    <source>
        <dbReference type="PROSITE-ProRule" id="PRU00023"/>
    </source>
</evidence>
<keyword evidence="1" id="KW-0677">Repeat</keyword>
<evidence type="ECO:0000256" key="2">
    <source>
        <dbReference type="ARBA" id="ARBA00023043"/>
    </source>
</evidence>
<comment type="caution">
    <text evidence="5">The sequence shown here is derived from an EMBL/GenBank/DDBJ whole genome shotgun (WGS) entry which is preliminary data.</text>
</comment>
<dbReference type="EMBL" id="QVQW01000066">
    <property type="protein sequence ID" value="RKU41910.1"/>
    <property type="molecule type" value="Genomic_DNA"/>
</dbReference>
<dbReference type="OrthoDB" id="10057496at2759"/>
<dbReference type="Pfam" id="PF12796">
    <property type="entry name" value="Ank_2"/>
    <property type="match status" value="1"/>
</dbReference>
<protein>
    <submittedName>
        <fullName evidence="5">Uncharacterized protein</fullName>
    </submittedName>
</protein>
<evidence type="ECO:0000256" key="4">
    <source>
        <dbReference type="SAM" id="MobiDB-lite"/>
    </source>
</evidence>
<dbReference type="Gene3D" id="1.25.40.20">
    <property type="entry name" value="Ankyrin repeat-containing domain"/>
    <property type="match status" value="1"/>
</dbReference>
<dbReference type="PANTHER" id="PTHR24124:SF14">
    <property type="entry name" value="CHROMOSOME UNDETERMINED SCAFFOLD_25, WHOLE GENOME SHOTGUN SEQUENCE"/>
    <property type="match status" value="1"/>
</dbReference>
<dbReference type="PROSITE" id="PS50297">
    <property type="entry name" value="ANK_REP_REGION"/>
    <property type="match status" value="1"/>
</dbReference>
<dbReference type="InterPro" id="IPR002110">
    <property type="entry name" value="Ankyrin_rpt"/>
</dbReference>
<sequence length="186" mass="20204">MSSIKLSEDEIDDLIYFSRADEKNDLVKLLTSLAEREKVSPAEILIAAKDDGKSTCLHMATGNGHLDIVKLILEQFDGRPKEEKQAYLDAANEFGNTGLHWAALGGHLDTVKFLVDQGASPALANDKNYVPLDLASFNDRFDVVDYFLAKSEGLEGQNSEEGFTMSAGDMSVKDGDKVEDSGAQAS</sequence>
<name>A0A420Y2D3_9PEZI</name>
<gene>
    <name evidence="5" type="ORF">DL546_005543</name>
</gene>
<dbReference type="Proteomes" id="UP000275385">
    <property type="component" value="Unassembled WGS sequence"/>
</dbReference>
<dbReference type="InterPro" id="IPR036770">
    <property type="entry name" value="Ankyrin_rpt-contain_sf"/>
</dbReference>
<feature type="compositionally biased region" description="Basic and acidic residues" evidence="4">
    <location>
        <begin position="171"/>
        <end position="180"/>
    </location>
</feature>
<dbReference type="AlphaFoldDB" id="A0A420Y2D3"/>
<evidence type="ECO:0000313" key="5">
    <source>
        <dbReference type="EMBL" id="RKU41910.1"/>
    </source>
</evidence>
<dbReference type="STRING" id="177199.A0A420Y2D3"/>
<keyword evidence="6" id="KW-1185">Reference proteome</keyword>
<dbReference type="PROSITE" id="PS50088">
    <property type="entry name" value="ANK_REPEAT"/>
    <property type="match status" value="1"/>
</dbReference>
<accession>A0A420Y2D3</accession>
<proteinExistence type="predicted"/>
<dbReference type="Pfam" id="PF00023">
    <property type="entry name" value="Ank"/>
    <property type="match status" value="1"/>
</dbReference>
<feature type="repeat" description="ANK" evidence="3">
    <location>
        <begin position="94"/>
        <end position="126"/>
    </location>
</feature>
<dbReference type="SUPFAM" id="SSF48403">
    <property type="entry name" value="Ankyrin repeat"/>
    <property type="match status" value="1"/>
</dbReference>
<dbReference type="GO" id="GO:0005634">
    <property type="term" value="C:nucleus"/>
    <property type="evidence" value="ECO:0007669"/>
    <property type="project" value="TreeGrafter"/>
</dbReference>
<feature type="region of interest" description="Disordered" evidence="4">
    <location>
        <begin position="158"/>
        <end position="186"/>
    </location>
</feature>
<dbReference type="GO" id="GO:0010468">
    <property type="term" value="P:regulation of gene expression"/>
    <property type="evidence" value="ECO:0007669"/>
    <property type="project" value="TreeGrafter"/>
</dbReference>
<reference evidence="5 6" key="1">
    <citation type="submission" date="2018-08" db="EMBL/GenBank/DDBJ databases">
        <title>Draft genome of the lignicolous fungus Coniochaeta pulveracea.</title>
        <authorList>
            <person name="Borstlap C.J."/>
            <person name="De Witt R.N."/>
            <person name="Botha A."/>
            <person name="Volschenk H."/>
        </authorList>
    </citation>
    <scope>NUCLEOTIDE SEQUENCE [LARGE SCALE GENOMIC DNA]</scope>
    <source>
        <strain evidence="5 6">CAB683</strain>
    </source>
</reference>
<evidence type="ECO:0000256" key="1">
    <source>
        <dbReference type="ARBA" id="ARBA00022737"/>
    </source>
</evidence>
<dbReference type="PANTHER" id="PTHR24124">
    <property type="entry name" value="ANKYRIN REPEAT FAMILY A"/>
    <property type="match status" value="1"/>
</dbReference>
<keyword evidence="2 3" id="KW-0040">ANK repeat</keyword>
<dbReference type="SMART" id="SM00248">
    <property type="entry name" value="ANK"/>
    <property type="match status" value="3"/>
</dbReference>